<evidence type="ECO:0000313" key="4">
    <source>
        <dbReference type="Proteomes" id="UP000239007"/>
    </source>
</evidence>
<evidence type="ECO:0000256" key="1">
    <source>
        <dbReference type="SAM" id="Phobius"/>
    </source>
</evidence>
<reference evidence="3 4" key="1">
    <citation type="submission" date="2016-12" db="EMBL/GenBank/DDBJ databases">
        <title>Diversity of luminous bacteria.</title>
        <authorList>
            <person name="Yoshizawa S."/>
            <person name="Kogure K."/>
        </authorList>
    </citation>
    <scope>NUCLEOTIDE SEQUENCE [LARGE SCALE GENOMIC DNA]</scope>
    <source>
        <strain evidence="3 4">SA4-48</strain>
    </source>
</reference>
<evidence type="ECO:0000259" key="2">
    <source>
        <dbReference type="Pfam" id="PF04024"/>
    </source>
</evidence>
<comment type="caution">
    <text evidence="3">The sequence shown here is derived from an EMBL/GenBank/DDBJ whole genome shotgun (WGS) entry which is preliminary data.</text>
</comment>
<dbReference type="InterPro" id="IPR007168">
    <property type="entry name" value="Phageshock_PspC_N"/>
</dbReference>
<dbReference type="Pfam" id="PF04024">
    <property type="entry name" value="PspC"/>
    <property type="match status" value="1"/>
</dbReference>
<feature type="transmembrane region" description="Helical" evidence="1">
    <location>
        <begin position="12"/>
        <end position="33"/>
    </location>
</feature>
<gene>
    <name evidence="3" type="ORF">BTO11_12860</name>
</gene>
<dbReference type="AlphaFoldDB" id="A0A2S7UYU3"/>
<organism evidence="3 4">
    <name type="scientific">Psychrosphaera saromensis</name>
    <dbReference type="NCBI Taxonomy" id="716813"/>
    <lineage>
        <taxon>Bacteria</taxon>
        <taxon>Pseudomonadati</taxon>
        <taxon>Pseudomonadota</taxon>
        <taxon>Gammaproteobacteria</taxon>
        <taxon>Alteromonadales</taxon>
        <taxon>Pseudoalteromonadaceae</taxon>
        <taxon>Psychrosphaera</taxon>
    </lineage>
</organism>
<dbReference type="EMBL" id="MSCH01000003">
    <property type="protein sequence ID" value="PQJ54451.1"/>
    <property type="molecule type" value="Genomic_DNA"/>
</dbReference>
<evidence type="ECO:0000313" key="3">
    <source>
        <dbReference type="EMBL" id="PQJ54451.1"/>
    </source>
</evidence>
<sequence length="79" mass="9260">MERKKRFSIGQNPVLLGLCDGIANYFTINVWIIRLLVFVTFYLVTGSLIMNFLLYVLVAFFMPQSKVKYQVDSEFRSKK</sequence>
<dbReference type="Proteomes" id="UP000239007">
    <property type="component" value="Unassembled WGS sequence"/>
</dbReference>
<keyword evidence="4" id="KW-1185">Reference proteome</keyword>
<dbReference type="OrthoDB" id="7359894at2"/>
<keyword evidence="1" id="KW-1133">Transmembrane helix</keyword>
<protein>
    <recommendedName>
        <fullName evidence="2">Phage shock protein PspC N-terminal domain-containing protein</fullName>
    </recommendedName>
</protein>
<keyword evidence="1" id="KW-0472">Membrane</keyword>
<keyword evidence="1" id="KW-0812">Transmembrane</keyword>
<dbReference type="RefSeq" id="WP_105052969.1">
    <property type="nucleotide sequence ID" value="NZ_BMYG01000001.1"/>
</dbReference>
<accession>A0A2S7UYU3</accession>
<feature type="domain" description="Phage shock protein PspC N-terminal" evidence="2">
    <location>
        <begin position="11"/>
        <end position="64"/>
    </location>
</feature>
<proteinExistence type="predicted"/>
<feature type="transmembrane region" description="Helical" evidence="1">
    <location>
        <begin position="39"/>
        <end position="61"/>
    </location>
</feature>
<name>A0A2S7UYU3_9GAMM</name>